<evidence type="ECO:0000313" key="2">
    <source>
        <dbReference type="Proteomes" id="UP000823775"/>
    </source>
</evidence>
<gene>
    <name evidence="1" type="ORF">HAX54_041978</name>
</gene>
<comment type="caution">
    <text evidence="1">The sequence shown here is derived from an EMBL/GenBank/DDBJ whole genome shotgun (WGS) entry which is preliminary data.</text>
</comment>
<dbReference type="EMBL" id="JACEIK010000611">
    <property type="protein sequence ID" value="MCD7459797.1"/>
    <property type="molecule type" value="Genomic_DNA"/>
</dbReference>
<organism evidence="1 2">
    <name type="scientific">Datura stramonium</name>
    <name type="common">Jimsonweed</name>
    <name type="synonym">Common thornapple</name>
    <dbReference type="NCBI Taxonomy" id="4076"/>
    <lineage>
        <taxon>Eukaryota</taxon>
        <taxon>Viridiplantae</taxon>
        <taxon>Streptophyta</taxon>
        <taxon>Embryophyta</taxon>
        <taxon>Tracheophyta</taxon>
        <taxon>Spermatophyta</taxon>
        <taxon>Magnoliopsida</taxon>
        <taxon>eudicotyledons</taxon>
        <taxon>Gunneridae</taxon>
        <taxon>Pentapetalae</taxon>
        <taxon>asterids</taxon>
        <taxon>lamiids</taxon>
        <taxon>Solanales</taxon>
        <taxon>Solanaceae</taxon>
        <taxon>Solanoideae</taxon>
        <taxon>Datureae</taxon>
        <taxon>Datura</taxon>
    </lineage>
</organism>
<keyword evidence="2" id="KW-1185">Reference proteome</keyword>
<sequence>APSIMLVLPRMPHGTLPIVNVGGGTRGNVSYEGAVTLDVDPEVIFIEITHTMIRKLE</sequence>
<accession>A0ABS8SM28</accession>
<dbReference type="Proteomes" id="UP000823775">
    <property type="component" value="Unassembled WGS sequence"/>
</dbReference>
<reference evidence="1 2" key="1">
    <citation type="journal article" date="2021" name="BMC Genomics">
        <title>Datura genome reveals duplications of psychoactive alkaloid biosynthetic genes and high mutation rate following tissue culture.</title>
        <authorList>
            <person name="Rajewski A."/>
            <person name="Carter-House D."/>
            <person name="Stajich J."/>
            <person name="Litt A."/>
        </authorList>
    </citation>
    <scope>NUCLEOTIDE SEQUENCE [LARGE SCALE GENOMIC DNA]</scope>
    <source>
        <strain evidence="1">AR-01</strain>
    </source>
</reference>
<name>A0ABS8SM28_DATST</name>
<evidence type="ECO:0000313" key="1">
    <source>
        <dbReference type="EMBL" id="MCD7459797.1"/>
    </source>
</evidence>
<proteinExistence type="predicted"/>
<feature type="non-terminal residue" evidence="1">
    <location>
        <position position="57"/>
    </location>
</feature>
<protein>
    <submittedName>
        <fullName evidence="1">Uncharacterized protein</fullName>
    </submittedName>
</protein>
<feature type="non-terminal residue" evidence="1">
    <location>
        <position position="1"/>
    </location>
</feature>